<dbReference type="AlphaFoldDB" id="A0AAU9RXR5"/>
<keyword evidence="4" id="KW-1185">Reference proteome</keyword>
<dbReference type="PANTHER" id="PTHR34081:SF1">
    <property type="entry name" value="MALECTIN, LEUCINE-RICH REPEAT DOMAIN, L DOMAIN-LIKE PROTEIN-RELATED"/>
    <property type="match status" value="1"/>
</dbReference>
<name>A0AAU9RXR5_THLAR</name>
<keyword evidence="1" id="KW-1133">Transmembrane helix</keyword>
<keyword evidence="1" id="KW-0812">Transmembrane</keyword>
<dbReference type="Pfam" id="PF11721">
    <property type="entry name" value="Malectin"/>
    <property type="match status" value="1"/>
</dbReference>
<organism evidence="3 4">
    <name type="scientific">Thlaspi arvense</name>
    <name type="common">Field penny-cress</name>
    <dbReference type="NCBI Taxonomy" id="13288"/>
    <lineage>
        <taxon>Eukaryota</taxon>
        <taxon>Viridiplantae</taxon>
        <taxon>Streptophyta</taxon>
        <taxon>Embryophyta</taxon>
        <taxon>Tracheophyta</taxon>
        <taxon>Spermatophyta</taxon>
        <taxon>Magnoliopsida</taxon>
        <taxon>eudicotyledons</taxon>
        <taxon>Gunneridae</taxon>
        <taxon>Pentapetalae</taxon>
        <taxon>rosids</taxon>
        <taxon>malvids</taxon>
        <taxon>Brassicales</taxon>
        <taxon>Brassicaceae</taxon>
        <taxon>Thlaspideae</taxon>
        <taxon>Thlaspi</taxon>
    </lineage>
</organism>
<feature type="transmembrane region" description="Helical" evidence="1">
    <location>
        <begin position="215"/>
        <end position="236"/>
    </location>
</feature>
<dbReference type="Proteomes" id="UP000836841">
    <property type="component" value="Chromosome 3"/>
</dbReference>
<sequence>MGGAVKDIASKSELDNLRQSGAPVMLHFWASWNLVSSYPSVTDNSVQWCLRKDLPCPGDAEHSSLFINCGGSIAKIEKDTYVEDLNGRGSSTFSYYYKTASLSPQSLKYYGLCMRRGSYKVQLHFAEIMFPNDQTYNSLGLRVFDIYVQVSGVGKPFTRQIDALQVNGSTVEIHLQWSGKGTNMLPIRGVYGPLISAITITQNFKVDTGKPLSNGAVAGIVVAASVLFALLVVEILRLTGYLGGKEEDENEELQGLDLQTGSFTLK</sequence>
<dbReference type="Gene3D" id="2.60.120.430">
    <property type="entry name" value="Galactose-binding lectin"/>
    <property type="match status" value="1"/>
</dbReference>
<accession>A0AAU9RXR5</accession>
<dbReference type="EMBL" id="OU466859">
    <property type="protein sequence ID" value="CAH2052681.1"/>
    <property type="molecule type" value="Genomic_DNA"/>
</dbReference>
<evidence type="ECO:0000256" key="1">
    <source>
        <dbReference type="SAM" id="Phobius"/>
    </source>
</evidence>
<evidence type="ECO:0000313" key="4">
    <source>
        <dbReference type="Proteomes" id="UP000836841"/>
    </source>
</evidence>
<reference evidence="3 4" key="1">
    <citation type="submission" date="2022-03" db="EMBL/GenBank/DDBJ databases">
        <authorList>
            <person name="Nunn A."/>
            <person name="Chopra R."/>
            <person name="Nunn A."/>
            <person name="Contreras Garrido A."/>
        </authorList>
    </citation>
    <scope>NUCLEOTIDE SEQUENCE [LARGE SCALE GENOMIC DNA]</scope>
</reference>
<feature type="domain" description="Malectin" evidence="2">
    <location>
        <begin position="65"/>
        <end position="198"/>
    </location>
</feature>
<evidence type="ECO:0000259" key="2">
    <source>
        <dbReference type="Pfam" id="PF11721"/>
    </source>
</evidence>
<proteinExistence type="predicted"/>
<gene>
    <name evidence="3" type="ORF">TAV2_LOCUS11632</name>
</gene>
<keyword evidence="1" id="KW-0472">Membrane</keyword>
<dbReference type="InterPro" id="IPR021720">
    <property type="entry name" value="Malectin_dom"/>
</dbReference>
<dbReference type="PANTHER" id="PTHR34081">
    <property type="entry name" value="MALECTIN DOMAIN-CONTAINING PROTEIN"/>
    <property type="match status" value="1"/>
</dbReference>
<evidence type="ECO:0000313" key="3">
    <source>
        <dbReference type="EMBL" id="CAH2052681.1"/>
    </source>
</evidence>
<protein>
    <recommendedName>
        <fullName evidence="2">Malectin domain-containing protein</fullName>
    </recommendedName>
</protein>